<accession>L7UMR6</accession>
<dbReference type="KEGG" id="msd:MYSTI_08032"/>
<dbReference type="eggNOG" id="COG1396">
    <property type="taxonomic scope" value="Bacteria"/>
</dbReference>
<dbReference type="EMBL" id="CP004025">
    <property type="protein sequence ID" value="AGC49298.1"/>
    <property type="molecule type" value="Genomic_DNA"/>
</dbReference>
<keyword evidence="4" id="KW-1185">Reference proteome</keyword>
<name>L7UMR6_MYXSD</name>
<dbReference type="InterPro" id="IPR010982">
    <property type="entry name" value="Lambda_DNA-bd_dom_sf"/>
</dbReference>
<evidence type="ECO:0000313" key="3">
    <source>
        <dbReference type="EMBL" id="AGC49298.1"/>
    </source>
</evidence>
<dbReference type="OrthoDB" id="5511973at2"/>
<gene>
    <name evidence="3" type="ordered locus">MYSTI_08032</name>
</gene>
<keyword evidence="1 3" id="KW-0238">DNA-binding</keyword>
<dbReference type="RefSeq" id="WP_015353551.1">
    <property type="nucleotide sequence ID" value="NC_020126.1"/>
</dbReference>
<dbReference type="SUPFAM" id="SSF47413">
    <property type="entry name" value="lambda repressor-like DNA-binding domains"/>
    <property type="match status" value="1"/>
</dbReference>
<evidence type="ECO:0000259" key="2">
    <source>
        <dbReference type="PROSITE" id="PS50943"/>
    </source>
</evidence>
<evidence type="ECO:0000313" key="4">
    <source>
        <dbReference type="Proteomes" id="UP000011131"/>
    </source>
</evidence>
<dbReference type="SMART" id="SM00530">
    <property type="entry name" value="HTH_XRE"/>
    <property type="match status" value="1"/>
</dbReference>
<dbReference type="PANTHER" id="PTHR46797:SF1">
    <property type="entry name" value="METHYLPHOSPHONATE SYNTHASE"/>
    <property type="match status" value="1"/>
</dbReference>
<organism evidence="3 4">
    <name type="scientific">Myxococcus stipitatus (strain DSM 14675 / JCM 12634 / Mx s8)</name>
    <dbReference type="NCBI Taxonomy" id="1278073"/>
    <lineage>
        <taxon>Bacteria</taxon>
        <taxon>Pseudomonadati</taxon>
        <taxon>Myxococcota</taxon>
        <taxon>Myxococcia</taxon>
        <taxon>Myxococcales</taxon>
        <taxon>Cystobacterineae</taxon>
        <taxon>Myxococcaceae</taxon>
        <taxon>Myxococcus</taxon>
    </lineage>
</organism>
<dbReference type="GO" id="GO:0003677">
    <property type="term" value="F:DNA binding"/>
    <property type="evidence" value="ECO:0007669"/>
    <property type="project" value="UniProtKB-KW"/>
</dbReference>
<dbReference type="PATRIC" id="fig|1278073.3.peg.8175"/>
<protein>
    <submittedName>
        <fullName evidence="3">DNA-binding protein</fullName>
    </submittedName>
</protein>
<reference evidence="3 4" key="1">
    <citation type="journal article" date="2013" name="Genome Announc.">
        <title>Complete genome sequence of Myxococcus stipitatus strain DSM 14675, a fruiting myxobacterium.</title>
        <authorList>
            <person name="Huntley S."/>
            <person name="Kneip S."/>
            <person name="Treuner-Lange A."/>
            <person name="Sogaard-Andersen L."/>
        </authorList>
    </citation>
    <scope>NUCLEOTIDE SEQUENCE [LARGE SCALE GENOMIC DNA]</scope>
    <source>
        <strain evidence="4">DSM 14675 / JCM 12634 / Mx s8</strain>
    </source>
</reference>
<dbReference type="PROSITE" id="PS50943">
    <property type="entry name" value="HTH_CROC1"/>
    <property type="match status" value="1"/>
</dbReference>
<dbReference type="InterPro" id="IPR001387">
    <property type="entry name" value="Cro/C1-type_HTH"/>
</dbReference>
<dbReference type="Pfam" id="PF13560">
    <property type="entry name" value="HTH_31"/>
    <property type="match status" value="1"/>
</dbReference>
<dbReference type="GO" id="GO:0003700">
    <property type="term" value="F:DNA-binding transcription factor activity"/>
    <property type="evidence" value="ECO:0007669"/>
    <property type="project" value="TreeGrafter"/>
</dbReference>
<dbReference type="GO" id="GO:0005829">
    <property type="term" value="C:cytosol"/>
    <property type="evidence" value="ECO:0007669"/>
    <property type="project" value="TreeGrafter"/>
</dbReference>
<dbReference type="CDD" id="cd00093">
    <property type="entry name" value="HTH_XRE"/>
    <property type="match status" value="1"/>
</dbReference>
<dbReference type="STRING" id="1278073.MYSTI_08032"/>
<dbReference type="HOGENOM" id="CLU_066192_17_0_7"/>
<feature type="domain" description="HTH cro/C1-type" evidence="2">
    <location>
        <begin position="14"/>
        <end position="67"/>
    </location>
</feature>
<sequence length="123" mass="13254">MNEELASTVGKAAREARSRLGLTQADVAERVGIAMDVYSRMERGRVLPSVTTLRRLCQVLGIDANVLLGLGEPPPREVAPAVVPRAEDPPGLRRLVRVLRALGPGELRSVTQVVQGALGLLRR</sequence>
<dbReference type="Gene3D" id="1.10.260.40">
    <property type="entry name" value="lambda repressor-like DNA-binding domains"/>
    <property type="match status" value="1"/>
</dbReference>
<dbReference type="InterPro" id="IPR050807">
    <property type="entry name" value="TransReg_Diox_bact_type"/>
</dbReference>
<dbReference type="Proteomes" id="UP000011131">
    <property type="component" value="Chromosome"/>
</dbReference>
<dbReference type="AlphaFoldDB" id="L7UMR6"/>
<evidence type="ECO:0000256" key="1">
    <source>
        <dbReference type="ARBA" id="ARBA00023125"/>
    </source>
</evidence>
<dbReference type="PANTHER" id="PTHR46797">
    <property type="entry name" value="HTH-TYPE TRANSCRIPTIONAL REGULATOR"/>
    <property type="match status" value="1"/>
</dbReference>
<proteinExistence type="predicted"/>